<evidence type="ECO:0000313" key="12">
    <source>
        <dbReference type="EMBL" id="KAF7279772.1"/>
    </source>
</evidence>
<dbReference type="GO" id="GO:0000978">
    <property type="term" value="F:RNA polymerase II cis-regulatory region sequence-specific DNA binding"/>
    <property type="evidence" value="ECO:0007669"/>
    <property type="project" value="TreeGrafter"/>
</dbReference>
<keyword evidence="13" id="KW-1185">Reference proteome</keyword>
<dbReference type="SMART" id="SM00355">
    <property type="entry name" value="ZnF_C2H2"/>
    <property type="match status" value="7"/>
</dbReference>
<evidence type="ECO:0000256" key="10">
    <source>
        <dbReference type="PROSITE-ProRule" id="PRU00042"/>
    </source>
</evidence>
<dbReference type="PROSITE" id="PS00028">
    <property type="entry name" value="ZINC_FINGER_C2H2_1"/>
    <property type="match status" value="6"/>
</dbReference>
<organism evidence="12 13">
    <name type="scientific">Rhynchophorus ferrugineus</name>
    <name type="common">Red palm weevil</name>
    <name type="synonym">Curculio ferrugineus</name>
    <dbReference type="NCBI Taxonomy" id="354439"/>
    <lineage>
        <taxon>Eukaryota</taxon>
        <taxon>Metazoa</taxon>
        <taxon>Ecdysozoa</taxon>
        <taxon>Arthropoda</taxon>
        <taxon>Hexapoda</taxon>
        <taxon>Insecta</taxon>
        <taxon>Pterygota</taxon>
        <taxon>Neoptera</taxon>
        <taxon>Endopterygota</taxon>
        <taxon>Coleoptera</taxon>
        <taxon>Polyphaga</taxon>
        <taxon>Cucujiformia</taxon>
        <taxon>Curculionidae</taxon>
        <taxon>Dryophthorinae</taxon>
        <taxon>Rhynchophorus</taxon>
    </lineage>
</organism>
<evidence type="ECO:0000256" key="7">
    <source>
        <dbReference type="ARBA" id="ARBA00023125"/>
    </source>
</evidence>
<dbReference type="GO" id="GO:0005634">
    <property type="term" value="C:nucleus"/>
    <property type="evidence" value="ECO:0007669"/>
    <property type="project" value="UniProtKB-SubCell"/>
</dbReference>
<evidence type="ECO:0000259" key="11">
    <source>
        <dbReference type="PROSITE" id="PS50157"/>
    </source>
</evidence>
<reference evidence="12" key="1">
    <citation type="submission" date="2020-08" db="EMBL/GenBank/DDBJ databases">
        <title>Genome sequencing and assembly of the red palm weevil Rhynchophorus ferrugineus.</title>
        <authorList>
            <person name="Dias G.B."/>
            <person name="Bergman C.M."/>
            <person name="Manee M."/>
        </authorList>
    </citation>
    <scope>NUCLEOTIDE SEQUENCE</scope>
    <source>
        <strain evidence="12">AA-2017</strain>
        <tissue evidence="12">Whole larva</tissue>
    </source>
</reference>
<dbReference type="SUPFAM" id="SSF57667">
    <property type="entry name" value="beta-beta-alpha zinc fingers"/>
    <property type="match status" value="4"/>
</dbReference>
<dbReference type="FunFam" id="3.30.160.60:FF:003317">
    <property type="entry name" value="Zinc finger protein 322"/>
    <property type="match status" value="1"/>
</dbReference>
<dbReference type="Gene3D" id="3.30.160.60">
    <property type="entry name" value="Classic Zinc Finger"/>
    <property type="match status" value="6"/>
</dbReference>
<dbReference type="Proteomes" id="UP000625711">
    <property type="component" value="Unassembled WGS sequence"/>
</dbReference>
<dbReference type="FunFam" id="3.30.160.60:FF:000902">
    <property type="entry name" value="Zinc finger protein 445"/>
    <property type="match status" value="1"/>
</dbReference>
<dbReference type="PANTHER" id="PTHR46105:SF5">
    <property type="entry name" value="ZINC FINGER AND BTB DOMAIN-CONTAINING PROTEIN 44 ISOFORM X1"/>
    <property type="match status" value="1"/>
</dbReference>
<dbReference type="FunFam" id="3.30.160.60:FF:001671">
    <property type="entry name" value="Zinc finger protein 94"/>
    <property type="match status" value="1"/>
</dbReference>
<evidence type="ECO:0000256" key="9">
    <source>
        <dbReference type="ARBA" id="ARBA00023242"/>
    </source>
</evidence>
<evidence type="ECO:0000256" key="5">
    <source>
        <dbReference type="ARBA" id="ARBA00022833"/>
    </source>
</evidence>
<dbReference type="FunFam" id="3.30.160.60:FF:001573">
    <property type="entry name" value="Zinc finger protein 407"/>
    <property type="match status" value="1"/>
</dbReference>
<evidence type="ECO:0000256" key="1">
    <source>
        <dbReference type="ARBA" id="ARBA00004123"/>
    </source>
</evidence>
<evidence type="ECO:0000256" key="3">
    <source>
        <dbReference type="ARBA" id="ARBA00022737"/>
    </source>
</evidence>
<evidence type="ECO:0000256" key="2">
    <source>
        <dbReference type="ARBA" id="ARBA00022723"/>
    </source>
</evidence>
<keyword evidence="4 10" id="KW-0863">Zinc-finger</keyword>
<comment type="caution">
    <text evidence="12">The sequence shown here is derived from an EMBL/GenBank/DDBJ whole genome shotgun (WGS) entry which is preliminary data.</text>
</comment>
<keyword evidence="5" id="KW-0862">Zinc</keyword>
<evidence type="ECO:0000256" key="8">
    <source>
        <dbReference type="ARBA" id="ARBA00023163"/>
    </source>
</evidence>
<accession>A0A834IIM3</accession>
<feature type="domain" description="C2H2-type" evidence="11">
    <location>
        <begin position="245"/>
        <end position="272"/>
    </location>
</feature>
<keyword evidence="7" id="KW-0238">DNA-binding</keyword>
<evidence type="ECO:0000313" key="13">
    <source>
        <dbReference type="Proteomes" id="UP000625711"/>
    </source>
</evidence>
<protein>
    <recommendedName>
        <fullName evidence="11">C2H2-type domain-containing protein</fullName>
    </recommendedName>
</protein>
<keyword evidence="9" id="KW-0539">Nucleus</keyword>
<proteinExistence type="predicted"/>
<dbReference type="PROSITE" id="PS50157">
    <property type="entry name" value="ZINC_FINGER_C2H2_2"/>
    <property type="match status" value="5"/>
</dbReference>
<evidence type="ECO:0000256" key="6">
    <source>
        <dbReference type="ARBA" id="ARBA00023015"/>
    </source>
</evidence>
<name>A0A834IIM3_RHYFE</name>
<dbReference type="OrthoDB" id="654211at2759"/>
<keyword evidence="6" id="KW-0805">Transcription regulation</keyword>
<dbReference type="GO" id="GO:0000981">
    <property type="term" value="F:DNA-binding transcription factor activity, RNA polymerase II-specific"/>
    <property type="evidence" value="ECO:0007669"/>
    <property type="project" value="TreeGrafter"/>
</dbReference>
<keyword evidence="8" id="KW-0804">Transcription</keyword>
<dbReference type="InterPro" id="IPR013087">
    <property type="entry name" value="Znf_C2H2_type"/>
</dbReference>
<feature type="domain" description="C2H2-type" evidence="11">
    <location>
        <begin position="301"/>
        <end position="328"/>
    </location>
</feature>
<feature type="domain" description="C2H2-type" evidence="11">
    <location>
        <begin position="186"/>
        <end position="209"/>
    </location>
</feature>
<dbReference type="Pfam" id="PF00096">
    <property type="entry name" value="zf-C2H2"/>
    <property type="match status" value="4"/>
</dbReference>
<comment type="subcellular location">
    <subcellularLocation>
        <location evidence="1">Nucleus</location>
    </subcellularLocation>
</comment>
<dbReference type="InterPro" id="IPR050457">
    <property type="entry name" value="ZnFinger_BTB_dom_contain"/>
</dbReference>
<gene>
    <name evidence="12" type="ORF">GWI33_006755</name>
</gene>
<dbReference type="GO" id="GO:0008270">
    <property type="term" value="F:zinc ion binding"/>
    <property type="evidence" value="ECO:0007669"/>
    <property type="project" value="UniProtKB-KW"/>
</dbReference>
<dbReference type="FunFam" id="3.30.160.60:FF:000446">
    <property type="entry name" value="Zinc finger protein"/>
    <property type="match status" value="1"/>
</dbReference>
<feature type="domain" description="C2H2-type" evidence="11">
    <location>
        <begin position="329"/>
        <end position="356"/>
    </location>
</feature>
<keyword evidence="3" id="KW-0677">Repeat</keyword>
<feature type="domain" description="C2H2-type" evidence="11">
    <location>
        <begin position="273"/>
        <end position="300"/>
    </location>
</feature>
<dbReference type="AlphaFoldDB" id="A0A834IIM3"/>
<keyword evidence="2" id="KW-0479">Metal-binding</keyword>
<dbReference type="EMBL" id="JAACXV010000341">
    <property type="protein sequence ID" value="KAF7279772.1"/>
    <property type="molecule type" value="Genomic_DNA"/>
</dbReference>
<dbReference type="PANTHER" id="PTHR46105">
    <property type="entry name" value="AGAP004733-PA"/>
    <property type="match status" value="1"/>
</dbReference>
<sequence>MIIKKCLTNKSEFQDLISKYNRTKHDLKIDAWRPDGRDFGHVLHFRDISQNKMLLSCPLCSKPHFEGVNALRTTLVSVATSPLMCPVCKETLMGLDKLTIHLFRHVNDNTFGASVQSLNYDGADSNQVQYLSDEVNETEEKRNIINDACEDIAVVPCEGMVNKNDGCPSPSRPTSPALGAIGEETVACDICSFTFSDRNILDMHQKLLHQTIPDQKTGQYSYHCHLCSKKFRMRGQVRSPEYKQWSCDVCAKMFTTKYFLKKHKRLHTGEMPYSCNICNKSFTFQQSYHKHMLYHSSDKPYVCTECGRAFKEHSTLQNHIRIHSGERPFGCEICGKKFRQRVSYLVHMRIHTGVMPYKCTACNKSFRYKVSQKSHKCPMNPPGTVIRVSDGDTAVPATSNDRTAQDVKGNNEQIAAGTTTNDLTLDNSKTPKCIMSVDYNTGNINLIPKPSQNQQIMPQIVYGGNNIGQTNGSNTIGSSEIEQDVYTMVLPILPQVESLCLTSENSPVNDPISPIEVIREKCLEELFQ</sequence>
<dbReference type="InterPro" id="IPR036236">
    <property type="entry name" value="Znf_C2H2_sf"/>
</dbReference>
<evidence type="ECO:0000256" key="4">
    <source>
        <dbReference type="ARBA" id="ARBA00022771"/>
    </source>
</evidence>